<dbReference type="InterPro" id="IPR036390">
    <property type="entry name" value="WH_DNA-bd_sf"/>
</dbReference>
<accession>A0A853DMA6</accession>
<dbReference type="PROSITE" id="PS51078">
    <property type="entry name" value="ICLR_ED"/>
    <property type="match status" value="1"/>
</dbReference>
<dbReference type="AlphaFoldDB" id="A0A853DMA6"/>
<keyword evidence="2 6" id="KW-0238">DNA-binding</keyword>
<dbReference type="PROSITE" id="PS51077">
    <property type="entry name" value="HTH_ICLR"/>
    <property type="match status" value="1"/>
</dbReference>
<dbReference type="SUPFAM" id="SSF46785">
    <property type="entry name" value="Winged helix' DNA-binding domain"/>
    <property type="match status" value="1"/>
</dbReference>
<evidence type="ECO:0000313" key="7">
    <source>
        <dbReference type="Proteomes" id="UP000571817"/>
    </source>
</evidence>
<proteinExistence type="predicted"/>
<dbReference type="GO" id="GO:0003677">
    <property type="term" value="F:DNA binding"/>
    <property type="evidence" value="ECO:0007669"/>
    <property type="project" value="UniProtKB-KW"/>
</dbReference>
<evidence type="ECO:0000313" key="6">
    <source>
        <dbReference type="EMBL" id="NYJ76124.1"/>
    </source>
</evidence>
<keyword evidence="7" id="KW-1185">Reference proteome</keyword>
<dbReference type="Gene3D" id="1.10.10.10">
    <property type="entry name" value="Winged helix-like DNA-binding domain superfamily/Winged helix DNA-binding domain"/>
    <property type="match status" value="1"/>
</dbReference>
<dbReference type="Gene3D" id="3.30.450.40">
    <property type="match status" value="1"/>
</dbReference>
<comment type="caution">
    <text evidence="6">The sequence shown here is derived from an EMBL/GenBank/DDBJ whole genome shotgun (WGS) entry which is preliminary data.</text>
</comment>
<dbReference type="PANTHER" id="PTHR30136:SF35">
    <property type="entry name" value="HTH-TYPE TRANSCRIPTIONAL REGULATOR RV1719"/>
    <property type="match status" value="1"/>
</dbReference>
<keyword evidence="1" id="KW-0805">Transcription regulation</keyword>
<dbReference type="SUPFAM" id="SSF55781">
    <property type="entry name" value="GAF domain-like"/>
    <property type="match status" value="1"/>
</dbReference>
<dbReference type="EMBL" id="JACCFW010000001">
    <property type="protein sequence ID" value="NYJ76124.1"/>
    <property type="molecule type" value="Genomic_DNA"/>
</dbReference>
<dbReference type="SMART" id="SM00346">
    <property type="entry name" value="HTH_ICLR"/>
    <property type="match status" value="1"/>
</dbReference>
<evidence type="ECO:0000256" key="3">
    <source>
        <dbReference type="ARBA" id="ARBA00023163"/>
    </source>
</evidence>
<dbReference type="InterPro" id="IPR029016">
    <property type="entry name" value="GAF-like_dom_sf"/>
</dbReference>
<dbReference type="InterPro" id="IPR036388">
    <property type="entry name" value="WH-like_DNA-bd_sf"/>
</dbReference>
<evidence type="ECO:0000259" key="4">
    <source>
        <dbReference type="PROSITE" id="PS51077"/>
    </source>
</evidence>
<dbReference type="Pfam" id="PF01614">
    <property type="entry name" value="IclR_C"/>
    <property type="match status" value="1"/>
</dbReference>
<dbReference type="Pfam" id="PF09339">
    <property type="entry name" value="HTH_IclR"/>
    <property type="match status" value="1"/>
</dbReference>
<feature type="domain" description="IclR-ED" evidence="5">
    <location>
        <begin position="69"/>
        <end position="253"/>
    </location>
</feature>
<name>A0A853DMA6_9MICO</name>
<dbReference type="RefSeq" id="WP_343048561.1">
    <property type="nucleotide sequence ID" value="NZ_JACCFW010000001.1"/>
</dbReference>
<evidence type="ECO:0000256" key="1">
    <source>
        <dbReference type="ARBA" id="ARBA00023015"/>
    </source>
</evidence>
<dbReference type="InterPro" id="IPR050707">
    <property type="entry name" value="HTH_MetabolicPath_Reg"/>
</dbReference>
<dbReference type="GO" id="GO:0045892">
    <property type="term" value="P:negative regulation of DNA-templated transcription"/>
    <property type="evidence" value="ECO:0007669"/>
    <property type="project" value="TreeGrafter"/>
</dbReference>
<gene>
    <name evidence="6" type="ORF">HNR15_003087</name>
</gene>
<sequence length="255" mass="26940">MTADNALAAGQVLAILQAMAGHAEPVPAATIAREVGLPRSTTYHLLATLRQRGFVTHLSEEKRWGLGVSAFELGSAYNRQAPLQRIARVALTRLVDTTTHTAHLVVLHGRDVLYVIEERAPGRPSLVTDVGVRLPAQLTASGLAMLAALPAAQVRALYPDRAAFVQRAARGATSLTALRSELAQVRQRGYAVEKDSVTRGFASVAAAVLDHNAHPVAGVAVTYPHDSLAGETVDGLAASTVRAAADLSHRLGHRP</sequence>
<dbReference type="GO" id="GO:0003700">
    <property type="term" value="F:DNA-binding transcription factor activity"/>
    <property type="evidence" value="ECO:0007669"/>
    <property type="project" value="TreeGrafter"/>
</dbReference>
<protein>
    <submittedName>
        <fullName evidence="6">DNA-binding IclR family transcriptional regulator</fullName>
    </submittedName>
</protein>
<evidence type="ECO:0000256" key="2">
    <source>
        <dbReference type="ARBA" id="ARBA00023125"/>
    </source>
</evidence>
<evidence type="ECO:0000259" key="5">
    <source>
        <dbReference type="PROSITE" id="PS51078"/>
    </source>
</evidence>
<dbReference type="Proteomes" id="UP000571817">
    <property type="component" value="Unassembled WGS sequence"/>
</dbReference>
<organism evidence="6 7">
    <name type="scientific">Allobranchiibius huperziae</name>
    <dbReference type="NCBI Taxonomy" id="1874116"/>
    <lineage>
        <taxon>Bacteria</taxon>
        <taxon>Bacillati</taxon>
        <taxon>Actinomycetota</taxon>
        <taxon>Actinomycetes</taxon>
        <taxon>Micrococcales</taxon>
        <taxon>Dermacoccaceae</taxon>
        <taxon>Allobranchiibius</taxon>
    </lineage>
</organism>
<dbReference type="PANTHER" id="PTHR30136">
    <property type="entry name" value="HELIX-TURN-HELIX TRANSCRIPTIONAL REGULATOR, ICLR FAMILY"/>
    <property type="match status" value="1"/>
</dbReference>
<keyword evidence="3" id="KW-0804">Transcription</keyword>
<dbReference type="InterPro" id="IPR014757">
    <property type="entry name" value="Tscrpt_reg_IclR_C"/>
</dbReference>
<feature type="domain" description="HTH iclR-type" evidence="4">
    <location>
        <begin position="6"/>
        <end position="68"/>
    </location>
</feature>
<reference evidence="6 7" key="1">
    <citation type="submission" date="2020-07" db="EMBL/GenBank/DDBJ databases">
        <title>Sequencing the genomes of 1000 actinobacteria strains.</title>
        <authorList>
            <person name="Klenk H.-P."/>
        </authorList>
    </citation>
    <scope>NUCLEOTIDE SEQUENCE [LARGE SCALE GENOMIC DNA]</scope>
    <source>
        <strain evidence="6 7">DSM 29531</strain>
    </source>
</reference>
<dbReference type="InterPro" id="IPR005471">
    <property type="entry name" value="Tscrpt_reg_IclR_N"/>
</dbReference>